<evidence type="ECO:0000259" key="3">
    <source>
        <dbReference type="Pfam" id="PF07859"/>
    </source>
</evidence>
<name>A0A927PME6_9ACTN</name>
<dbReference type="InterPro" id="IPR013094">
    <property type="entry name" value="AB_hydrolase_3"/>
</dbReference>
<reference evidence="4" key="1">
    <citation type="submission" date="2020-09" db="EMBL/GenBank/DDBJ databases">
        <title>Hoyosella lacisalsi sp. nov., a halotolerant actinobacterium isolated from soil of Lake Gudzhirganskoe.</title>
        <authorList>
            <person name="Yang Q."/>
            <person name="Guo P.Y."/>
            <person name="Liu S.W."/>
            <person name="Li F.N."/>
            <person name="Sun C.H."/>
        </authorList>
    </citation>
    <scope>NUCLEOTIDE SEQUENCE</scope>
    <source>
        <strain evidence="4">G463</strain>
    </source>
</reference>
<keyword evidence="2 4" id="KW-0378">Hydrolase</keyword>
<dbReference type="PANTHER" id="PTHR48081">
    <property type="entry name" value="AB HYDROLASE SUPERFAMILY PROTEIN C4A8.06C"/>
    <property type="match status" value="1"/>
</dbReference>
<dbReference type="Proteomes" id="UP000642993">
    <property type="component" value="Unassembled WGS sequence"/>
</dbReference>
<dbReference type="Pfam" id="PF07859">
    <property type="entry name" value="Abhydrolase_3"/>
    <property type="match status" value="1"/>
</dbReference>
<dbReference type="PANTHER" id="PTHR48081:SF30">
    <property type="entry name" value="ACETYL-HYDROLASE LIPR-RELATED"/>
    <property type="match status" value="1"/>
</dbReference>
<dbReference type="GO" id="GO:0004806">
    <property type="term" value="F:triacylglycerol lipase activity"/>
    <property type="evidence" value="ECO:0007669"/>
    <property type="project" value="TreeGrafter"/>
</dbReference>
<evidence type="ECO:0000256" key="2">
    <source>
        <dbReference type="ARBA" id="ARBA00022801"/>
    </source>
</evidence>
<organism evidence="4 5">
    <name type="scientific">Lolliginicoccus lacisalsi</name>
    <dbReference type="NCBI Taxonomy" id="2742202"/>
    <lineage>
        <taxon>Bacteria</taxon>
        <taxon>Bacillati</taxon>
        <taxon>Actinomycetota</taxon>
        <taxon>Actinomycetes</taxon>
        <taxon>Mycobacteriales</taxon>
        <taxon>Hoyosellaceae</taxon>
        <taxon>Lolliginicoccus</taxon>
    </lineage>
</organism>
<evidence type="ECO:0000313" key="5">
    <source>
        <dbReference type="Proteomes" id="UP000642993"/>
    </source>
</evidence>
<dbReference type="SUPFAM" id="SSF53474">
    <property type="entry name" value="alpha/beta-Hydrolases"/>
    <property type="match status" value="1"/>
</dbReference>
<comment type="similarity">
    <text evidence="1">Belongs to the 'GDXG' lipolytic enzyme family.</text>
</comment>
<proteinExistence type="inferred from homology"/>
<keyword evidence="5" id="KW-1185">Reference proteome</keyword>
<dbReference type="RefSeq" id="WP_192040354.1">
    <property type="nucleotide sequence ID" value="NZ_JACYWE010000013.1"/>
</dbReference>
<accession>A0A927PME6</accession>
<feature type="domain" description="Alpha/beta hydrolase fold-3" evidence="3">
    <location>
        <begin position="118"/>
        <end position="325"/>
    </location>
</feature>
<comment type="caution">
    <text evidence="4">The sequence shown here is derived from an EMBL/GenBank/DDBJ whole genome shotgun (WGS) entry which is preliminary data.</text>
</comment>
<sequence length="361" mass="39267">MPHDTHHIRTLHSVGASAAGGAHGANALAHGQASPITRENYFGASLQSQILANTLRYTVKPLLRVWAKWPHLPWPTGAVELAGSVLPEVPGTRYRPVQLPHCKAEWVRGQETHPHRVMLYLHGGAFLTCGLRTHRRLVSLISASARTPILSVDYRMLPRYTINDSVADGMHAYRWLLRRGYRPEQIVIGGDSAGGYLAFMVSLALRAQGIPVPAGIVGLAPLTNLNPASKMAHPNAKTCALFTADVMNVFTEYANRVEQRLLIEGAPGPRVCPIDSDLGGLPPTLLQVSSTELLFPDSEMMAERLAHHGVPCQLQVWDRQVHVFQAAAGLVPEAERAINEIGRFVQDVVPVRGARPASALA</sequence>
<dbReference type="InterPro" id="IPR029058">
    <property type="entry name" value="AB_hydrolase_fold"/>
</dbReference>
<dbReference type="InterPro" id="IPR050300">
    <property type="entry name" value="GDXG_lipolytic_enzyme"/>
</dbReference>
<gene>
    <name evidence="4" type="ORF">HT102_15470</name>
</gene>
<protein>
    <submittedName>
        <fullName evidence="4">Alpha/beta hydrolase</fullName>
    </submittedName>
</protein>
<evidence type="ECO:0000256" key="1">
    <source>
        <dbReference type="ARBA" id="ARBA00010515"/>
    </source>
</evidence>
<dbReference type="EMBL" id="JACYWE010000013">
    <property type="protein sequence ID" value="MBD8507888.1"/>
    <property type="molecule type" value="Genomic_DNA"/>
</dbReference>
<evidence type="ECO:0000313" key="4">
    <source>
        <dbReference type="EMBL" id="MBD8507888.1"/>
    </source>
</evidence>
<dbReference type="AlphaFoldDB" id="A0A927PME6"/>
<dbReference type="Gene3D" id="3.40.50.1820">
    <property type="entry name" value="alpha/beta hydrolase"/>
    <property type="match status" value="1"/>
</dbReference>